<dbReference type="GO" id="GO:1901605">
    <property type="term" value="P:alpha-amino acid metabolic process"/>
    <property type="evidence" value="ECO:0007669"/>
    <property type="project" value="TreeGrafter"/>
</dbReference>
<dbReference type="InterPro" id="IPR015421">
    <property type="entry name" value="PyrdxlP-dep_Trfase_major"/>
</dbReference>
<sequence>MVRLAKRMETMEGSARIVRHLFSAMTDPEIISFGGGAPAMEALPVDIVREIANDVLTRDKRGLEALQYNNPIGLKDLRDVVARILLEPKGVHAEADDIMIVNGGLEAMNLLCQVVIGPGDVILVESPSFVHCIEIFEMFQAHCVAVETDEDGIVPDDAERKMKEYHPKMVYVIPTFHNPTGKTLTRERRQRLAELGSQYDVLILEDDPYRDLRYSGEELPPIKVFDKTGHTVLANSFSKIFSPGSRLGYVVAAPPIMERLLDAKTATNSHTSALAQVLCAEFFKRGYFDEHLKKIRAIYRERRDVMIDSIDTYLPKGTKRVFPDGGLFTWVELPGDINTTELLQEAAAYKVAFIAGEGFFVEGGGKGRNCMRISFGNVPPEKIRIGMERLGRLIASKMK</sequence>
<evidence type="ECO:0000256" key="3">
    <source>
        <dbReference type="ARBA" id="ARBA00011738"/>
    </source>
</evidence>
<proteinExistence type="inferred from homology"/>
<evidence type="ECO:0000256" key="1">
    <source>
        <dbReference type="ARBA" id="ARBA00001933"/>
    </source>
</evidence>
<dbReference type="InterPro" id="IPR004839">
    <property type="entry name" value="Aminotransferase_I/II_large"/>
</dbReference>
<dbReference type="GO" id="GO:0008483">
    <property type="term" value="F:transaminase activity"/>
    <property type="evidence" value="ECO:0007669"/>
    <property type="project" value="UniProtKB-KW"/>
</dbReference>
<dbReference type="InterPro" id="IPR050859">
    <property type="entry name" value="Class-I_PLP-dep_aminotransf"/>
</dbReference>
<dbReference type="SUPFAM" id="SSF53383">
    <property type="entry name" value="PLP-dependent transferases"/>
    <property type="match status" value="1"/>
</dbReference>
<comment type="cofactor">
    <cofactor evidence="1">
        <name>pyridoxal 5'-phosphate</name>
        <dbReference type="ChEBI" id="CHEBI:597326"/>
    </cofactor>
</comment>
<dbReference type="PANTHER" id="PTHR42790:SF19">
    <property type="entry name" value="KYNURENINE_ALPHA-AMINOADIPATE AMINOTRANSFERASE, MITOCHONDRIAL"/>
    <property type="match status" value="1"/>
</dbReference>
<dbReference type="Gene3D" id="3.40.640.10">
    <property type="entry name" value="Type I PLP-dependent aspartate aminotransferase-like (Major domain)"/>
    <property type="match status" value="1"/>
</dbReference>
<keyword evidence="4 8" id="KW-0032">Aminotransferase</keyword>
<dbReference type="RefSeq" id="WP_107195417.1">
    <property type="nucleotide sequence ID" value="NZ_CP029462.1"/>
</dbReference>
<dbReference type="InterPro" id="IPR015424">
    <property type="entry name" value="PyrdxlP-dep_Trfase"/>
</dbReference>
<reference evidence="8 9" key="1">
    <citation type="submission" date="2018-05" db="EMBL/GenBank/DDBJ databases">
        <title>Complete genome sequence of Megasphaera sp. AJH120T, isolated from the ceca of a chicken.</title>
        <authorList>
            <person name="Maki J."/>
            <person name="Looft T."/>
        </authorList>
    </citation>
    <scope>NUCLEOTIDE SEQUENCE [LARGE SCALE GENOMIC DNA]</scope>
    <source>
        <strain evidence="8 9">AJH120</strain>
    </source>
</reference>
<protein>
    <submittedName>
        <fullName evidence="8">PLP-dependent aminotransferase family protein</fullName>
    </submittedName>
</protein>
<evidence type="ECO:0000259" key="7">
    <source>
        <dbReference type="Pfam" id="PF00155"/>
    </source>
</evidence>
<dbReference type="FunFam" id="3.40.640.10:FF:000053">
    <property type="entry name" value="Aminotransferase, class I"/>
    <property type="match status" value="1"/>
</dbReference>
<dbReference type="Proteomes" id="UP000254337">
    <property type="component" value="Chromosome"/>
</dbReference>
<dbReference type="KEGG" id="meg:DKB62_08340"/>
<organism evidence="8 9">
    <name type="scientific">Megasphaera stantonii</name>
    <dbReference type="NCBI Taxonomy" id="2144175"/>
    <lineage>
        <taxon>Bacteria</taxon>
        <taxon>Bacillati</taxon>
        <taxon>Bacillota</taxon>
        <taxon>Negativicutes</taxon>
        <taxon>Veillonellales</taxon>
        <taxon>Veillonellaceae</taxon>
        <taxon>Megasphaera</taxon>
    </lineage>
</organism>
<evidence type="ECO:0000256" key="4">
    <source>
        <dbReference type="ARBA" id="ARBA00022576"/>
    </source>
</evidence>
<accession>A0A346B0D0</accession>
<feature type="domain" description="Aminotransferase class I/classII large" evidence="7">
    <location>
        <begin position="48"/>
        <end position="390"/>
    </location>
</feature>
<evidence type="ECO:0000313" key="9">
    <source>
        <dbReference type="Proteomes" id="UP000254337"/>
    </source>
</evidence>
<evidence type="ECO:0000313" key="8">
    <source>
        <dbReference type="EMBL" id="AXL21573.1"/>
    </source>
</evidence>
<dbReference type="GO" id="GO:0030170">
    <property type="term" value="F:pyridoxal phosphate binding"/>
    <property type="evidence" value="ECO:0007669"/>
    <property type="project" value="InterPro"/>
</dbReference>
<comment type="similarity">
    <text evidence="2">Belongs to the class-I pyridoxal-phosphate-dependent aminotransferase family.</text>
</comment>
<gene>
    <name evidence="8" type="ORF">DKB62_08340</name>
</gene>
<dbReference type="PANTHER" id="PTHR42790">
    <property type="entry name" value="AMINOTRANSFERASE"/>
    <property type="match status" value="1"/>
</dbReference>
<keyword evidence="6" id="KW-0663">Pyridoxal phosphate</keyword>
<comment type="subunit">
    <text evidence="3">Homodimer.</text>
</comment>
<keyword evidence="9" id="KW-1185">Reference proteome</keyword>
<evidence type="ECO:0000256" key="2">
    <source>
        <dbReference type="ARBA" id="ARBA00007441"/>
    </source>
</evidence>
<dbReference type="CDD" id="cd00609">
    <property type="entry name" value="AAT_like"/>
    <property type="match status" value="1"/>
</dbReference>
<name>A0A346B0D0_9FIRM</name>
<dbReference type="Gene3D" id="3.90.1150.10">
    <property type="entry name" value="Aspartate Aminotransferase, domain 1"/>
    <property type="match status" value="1"/>
</dbReference>
<keyword evidence="5 8" id="KW-0808">Transferase</keyword>
<dbReference type="Pfam" id="PF00155">
    <property type="entry name" value="Aminotran_1_2"/>
    <property type="match status" value="1"/>
</dbReference>
<dbReference type="AlphaFoldDB" id="A0A346B0D0"/>
<dbReference type="OrthoDB" id="9802328at2"/>
<dbReference type="EMBL" id="CP029462">
    <property type="protein sequence ID" value="AXL21573.1"/>
    <property type="molecule type" value="Genomic_DNA"/>
</dbReference>
<dbReference type="InterPro" id="IPR015422">
    <property type="entry name" value="PyrdxlP-dep_Trfase_small"/>
</dbReference>
<evidence type="ECO:0000256" key="6">
    <source>
        <dbReference type="ARBA" id="ARBA00022898"/>
    </source>
</evidence>
<evidence type="ECO:0000256" key="5">
    <source>
        <dbReference type="ARBA" id="ARBA00022679"/>
    </source>
</evidence>